<feature type="transmembrane region" description="Helical" evidence="1">
    <location>
        <begin position="90"/>
        <end position="108"/>
    </location>
</feature>
<feature type="transmembrane region" description="Helical" evidence="1">
    <location>
        <begin position="355"/>
        <end position="376"/>
    </location>
</feature>
<evidence type="ECO:0000313" key="2">
    <source>
        <dbReference type="EMBL" id="TCT05096.1"/>
    </source>
</evidence>
<gene>
    <name evidence="2" type="ORF">EDC64_105127</name>
</gene>
<dbReference type="AlphaFoldDB" id="A0A4R3LY04"/>
<dbReference type="PANTHER" id="PTHR30199">
    <property type="entry name" value="MFS FAMILY TRANSPORTER, PREDICTED SUBSTRATE BENZOATE"/>
    <property type="match status" value="1"/>
</dbReference>
<dbReference type="OrthoDB" id="9792424at2"/>
<evidence type="ECO:0000256" key="1">
    <source>
        <dbReference type="SAM" id="Phobius"/>
    </source>
</evidence>
<keyword evidence="1" id="KW-0472">Membrane</keyword>
<dbReference type="InterPro" id="IPR004711">
    <property type="entry name" value="Benzoate_Transporter"/>
</dbReference>
<dbReference type="Pfam" id="PF03594">
    <property type="entry name" value="BenE"/>
    <property type="match status" value="1"/>
</dbReference>
<dbReference type="PANTHER" id="PTHR30199:SF0">
    <property type="entry name" value="INNER MEMBRANE PROTEIN YDCO"/>
    <property type="match status" value="1"/>
</dbReference>
<feature type="transmembrane region" description="Helical" evidence="1">
    <location>
        <begin position="314"/>
        <end position="335"/>
    </location>
</feature>
<reference evidence="2 3" key="1">
    <citation type="submission" date="2019-03" db="EMBL/GenBank/DDBJ databases">
        <title>Genomic Encyclopedia of Type Strains, Phase IV (KMG-IV): sequencing the most valuable type-strain genomes for metagenomic binning, comparative biology and taxonomic classification.</title>
        <authorList>
            <person name="Goeker M."/>
        </authorList>
    </citation>
    <scope>NUCLEOTIDE SEQUENCE [LARGE SCALE GENOMIC DNA]</scope>
    <source>
        <strain evidence="2 3">DSM 9035</strain>
    </source>
</reference>
<protein>
    <submittedName>
        <fullName evidence="2">Benzoate membrane transport protein</fullName>
    </submittedName>
</protein>
<evidence type="ECO:0000313" key="3">
    <source>
        <dbReference type="Proteomes" id="UP000294664"/>
    </source>
</evidence>
<keyword evidence="1" id="KW-0812">Transmembrane</keyword>
<feature type="transmembrane region" description="Helical" evidence="1">
    <location>
        <begin position="163"/>
        <end position="185"/>
    </location>
</feature>
<feature type="transmembrane region" description="Helical" evidence="1">
    <location>
        <begin position="115"/>
        <end position="133"/>
    </location>
</feature>
<feature type="transmembrane region" description="Helical" evidence="1">
    <location>
        <begin position="205"/>
        <end position="229"/>
    </location>
</feature>
<keyword evidence="1" id="KW-1133">Transmembrane helix</keyword>
<keyword evidence="3" id="KW-1185">Reference proteome</keyword>
<comment type="caution">
    <text evidence="2">The sequence shown here is derived from an EMBL/GenBank/DDBJ whole genome shotgun (WGS) entry which is preliminary data.</text>
</comment>
<feature type="transmembrane region" description="Helical" evidence="1">
    <location>
        <begin position="40"/>
        <end position="58"/>
    </location>
</feature>
<dbReference type="EMBL" id="SMAI01000005">
    <property type="protein sequence ID" value="TCT05096.1"/>
    <property type="molecule type" value="Genomic_DNA"/>
</dbReference>
<dbReference type="RefSeq" id="WP_132031179.1">
    <property type="nucleotide sequence ID" value="NZ_SMAI01000005.1"/>
</dbReference>
<name>A0A4R3LY04_9HYPH</name>
<proteinExistence type="predicted"/>
<dbReference type="GO" id="GO:0042925">
    <property type="term" value="F:benzoate transmembrane transporter activity"/>
    <property type="evidence" value="ECO:0007669"/>
    <property type="project" value="InterPro"/>
</dbReference>
<accession>A0A4R3LY04</accession>
<feature type="transmembrane region" description="Helical" evidence="1">
    <location>
        <begin position="139"/>
        <end position="156"/>
    </location>
</feature>
<dbReference type="GO" id="GO:0005886">
    <property type="term" value="C:plasma membrane"/>
    <property type="evidence" value="ECO:0007669"/>
    <property type="project" value="TreeGrafter"/>
</dbReference>
<feature type="transmembrane region" description="Helical" evidence="1">
    <location>
        <begin position="289"/>
        <end position="307"/>
    </location>
</feature>
<organism evidence="2 3">
    <name type="scientific">Aquabacter spiritensis</name>
    <dbReference type="NCBI Taxonomy" id="933073"/>
    <lineage>
        <taxon>Bacteria</taxon>
        <taxon>Pseudomonadati</taxon>
        <taxon>Pseudomonadota</taxon>
        <taxon>Alphaproteobacteria</taxon>
        <taxon>Hyphomicrobiales</taxon>
        <taxon>Xanthobacteraceae</taxon>
        <taxon>Aquabacter</taxon>
    </lineage>
</organism>
<dbReference type="NCBIfam" id="TIGR00843">
    <property type="entry name" value="benE"/>
    <property type="match status" value="1"/>
</dbReference>
<feature type="transmembrane region" description="Helical" evidence="1">
    <location>
        <begin position="241"/>
        <end position="269"/>
    </location>
</feature>
<dbReference type="Proteomes" id="UP000294664">
    <property type="component" value="Unassembled WGS sequence"/>
</dbReference>
<sequence length="390" mass="38626">MRASVLVSSLVAALVGFGGTLALILAAATAIGATPDESSSLVVALCLGVAATSAVLSLRYRMPIVTAWSTPGAALIASFGGGIGMPAASGAFLVAAALVLACAAARPLSDLVARLPMSVASAMLAGVLVRFVMALAENAVLVPGVVLPMLVLFLVVRLWSPTAAVLCVLVAGVAAIFGLGLADLGAVRFVAPRIVLNAPTFDASVMFGLGVPLFLVTMAAQNLPGLAVLRASGYRPPTAPALAATGTASLLLAPFGATGINLAAITAAICTGPDAHPDPEKRYLCGPVYALWYVALAALGASLVAVFAALPPAFIATVAGLALLAPLAGALAGALHVEKDRIAAVATFATTASGVSVLGIGAPFWGLAAGLAVLALDQVRGRFATMKPHG</sequence>